<feature type="domain" description="MOFRL-associated" evidence="6">
    <location>
        <begin position="8"/>
        <end position="245"/>
    </location>
</feature>
<reference evidence="7 10" key="2">
    <citation type="submission" date="2016-11" db="EMBL/GenBank/DDBJ databases">
        <title>Genomic analysis of Caldithrix abyssi and proposal of a novel bacterial phylum Caldithrichaeota.</title>
        <authorList>
            <person name="Kublanov I."/>
            <person name="Sigalova O."/>
            <person name="Gavrilov S."/>
            <person name="Lebedinsky A."/>
            <person name="Ivanova N."/>
            <person name="Daum C."/>
            <person name="Reddy T."/>
            <person name="Klenk H.P."/>
            <person name="Goker M."/>
            <person name="Reva O."/>
            <person name="Miroshnichenko M."/>
            <person name="Kyprides N."/>
            <person name="Woyke T."/>
            <person name="Gelfand M."/>
        </authorList>
    </citation>
    <scope>NUCLEOTIDE SEQUENCE [LARGE SCALE GENOMIC DNA]</scope>
    <source>
        <strain evidence="7 10">LF13</strain>
    </source>
</reference>
<accession>H1XP71</accession>
<dbReference type="InParanoid" id="H1XP71"/>
<dbReference type="PaxDb" id="880073-Calab_2576"/>
<proteinExistence type="predicted"/>
<keyword evidence="9" id="KW-1185">Reference proteome</keyword>
<dbReference type="OrthoDB" id="9766552at2"/>
<dbReference type="InterPro" id="IPR037035">
    <property type="entry name" value="GK-like_C_sf"/>
</dbReference>
<evidence type="ECO:0000313" key="7">
    <source>
        <dbReference type="EMBL" id="APF18155.1"/>
    </source>
</evidence>
<dbReference type="KEGG" id="caby:Cabys_1406"/>
<dbReference type="AlphaFoldDB" id="H1XP71"/>
<reference evidence="8 9" key="1">
    <citation type="submission" date="2011-09" db="EMBL/GenBank/DDBJ databases">
        <title>The permanent draft genome of Caldithrix abyssi DSM 13497.</title>
        <authorList>
            <consortium name="US DOE Joint Genome Institute (JGI-PGF)"/>
            <person name="Lucas S."/>
            <person name="Han J."/>
            <person name="Lapidus A."/>
            <person name="Bruce D."/>
            <person name="Goodwin L."/>
            <person name="Pitluck S."/>
            <person name="Peters L."/>
            <person name="Kyrpides N."/>
            <person name="Mavromatis K."/>
            <person name="Ivanova N."/>
            <person name="Mikhailova N."/>
            <person name="Chertkov O."/>
            <person name="Detter J.C."/>
            <person name="Tapia R."/>
            <person name="Han C."/>
            <person name="Land M."/>
            <person name="Hauser L."/>
            <person name="Markowitz V."/>
            <person name="Cheng J.-F."/>
            <person name="Hugenholtz P."/>
            <person name="Woyke T."/>
            <person name="Wu D."/>
            <person name="Spring S."/>
            <person name="Brambilla E."/>
            <person name="Klenk H.-P."/>
            <person name="Eisen J.A."/>
        </authorList>
    </citation>
    <scope>NUCLEOTIDE SEQUENCE [LARGE SCALE GENOMIC DNA]</scope>
    <source>
        <strain evidence="8 9">DSM 13497</strain>
    </source>
</reference>
<feature type="domain" description="MOFRL" evidence="5">
    <location>
        <begin position="329"/>
        <end position="434"/>
    </location>
</feature>
<dbReference type="FunFam" id="3.40.1480.10:FF:000002">
    <property type="entry name" value="Glycerate kinase"/>
    <property type="match status" value="1"/>
</dbReference>
<dbReference type="FunFam" id="3.40.50.10180:FF:000001">
    <property type="entry name" value="Glycerate kinase"/>
    <property type="match status" value="1"/>
</dbReference>
<dbReference type="Proteomes" id="UP000183868">
    <property type="component" value="Chromosome"/>
</dbReference>
<evidence type="ECO:0000256" key="1">
    <source>
        <dbReference type="ARBA" id="ARBA00022679"/>
    </source>
</evidence>
<dbReference type="RefSeq" id="WP_006929453.1">
    <property type="nucleotide sequence ID" value="NZ_CM001402.1"/>
</dbReference>
<dbReference type="Pfam" id="PF05161">
    <property type="entry name" value="MOFRL"/>
    <property type="match status" value="1"/>
</dbReference>
<dbReference type="Gene3D" id="3.40.1480.10">
    <property type="entry name" value="MOFRL domain"/>
    <property type="match status" value="1"/>
</dbReference>
<protein>
    <submittedName>
        <fullName evidence="7">Glycerate 2-kinase</fullName>
    </submittedName>
    <submittedName>
        <fullName evidence="8">MOFRL domain protein</fullName>
    </submittedName>
</protein>
<dbReference type="InterPro" id="IPR007835">
    <property type="entry name" value="MOFRL"/>
</dbReference>
<dbReference type="PANTHER" id="PTHR12227">
    <property type="entry name" value="GLYCERATE KINASE"/>
    <property type="match status" value="1"/>
</dbReference>
<dbReference type="InterPro" id="IPR025286">
    <property type="entry name" value="MOFRL_assoc_dom"/>
</dbReference>
<keyword evidence="2" id="KW-0547">Nucleotide-binding</keyword>
<dbReference type="Proteomes" id="UP000004671">
    <property type="component" value="Chromosome"/>
</dbReference>
<keyword evidence="3 7" id="KW-0418">Kinase</keyword>
<evidence type="ECO:0000313" key="10">
    <source>
        <dbReference type="Proteomes" id="UP000183868"/>
    </source>
</evidence>
<evidence type="ECO:0000313" key="8">
    <source>
        <dbReference type="EMBL" id="EHO42186.1"/>
    </source>
</evidence>
<evidence type="ECO:0000256" key="4">
    <source>
        <dbReference type="ARBA" id="ARBA00022840"/>
    </source>
</evidence>
<keyword evidence="4" id="KW-0067">ATP-binding</keyword>
<keyword evidence="1" id="KW-0808">Transferase</keyword>
<evidence type="ECO:0000256" key="3">
    <source>
        <dbReference type="ARBA" id="ARBA00022777"/>
    </source>
</evidence>
<dbReference type="STRING" id="880073.Cabys_1406"/>
<organism evidence="8 9">
    <name type="scientific">Caldithrix abyssi DSM 13497</name>
    <dbReference type="NCBI Taxonomy" id="880073"/>
    <lineage>
        <taxon>Bacteria</taxon>
        <taxon>Pseudomonadati</taxon>
        <taxon>Calditrichota</taxon>
        <taxon>Calditrichia</taxon>
        <taxon>Calditrichales</taxon>
        <taxon>Calditrichaceae</taxon>
        <taxon>Caldithrix</taxon>
    </lineage>
</organism>
<dbReference type="EMBL" id="CM001402">
    <property type="protein sequence ID" value="EHO42186.1"/>
    <property type="molecule type" value="Genomic_DNA"/>
</dbReference>
<gene>
    <name evidence="7" type="ORF">Cabys_1406</name>
    <name evidence="8" type="ORF">Calab_2576</name>
</gene>
<dbReference type="PANTHER" id="PTHR12227:SF0">
    <property type="entry name" value="GLYCERATE KINASE"/>
    <property type="match status" value="1"/>
</dbReference>
<sequence>MENFNKVAKRMISAALQAVDPFNLIIEQCQLKDNELVIGRVKRNLTQYRHIYVLGAGKASAAMAQALEKLLGERISGGLVIVKYGHARPTQKIKILEAGHPLPDENTLEATNQLLQLARAAKKDDLVIFLLSGGGSALLEQLPDGVTLKDLQKLNQLLLGCGANIEEINAVRKHVSLVKGGQLAKQIYPAELVSLILSDVIGDPLAGIASGPTAPDDSTFEGAWRIVLKYGLSEKLPHSIQQRLERGKGGQIPETPKANNSVFKKVSNIILGNNLLALKKARETAQQSGFNALILTDRAQGEVAEISKLLAAIFERNFSEQELTRSPGCILLGGEPTVTLRGNGLGGRNQEMALQMLLHLQKVERPFYFCSVGTDGTDGPTDAAGAWIDHRSFQKARSKKLDIEAYLQKNDSYHFFAKLDQLIKTGPTGTNVMDIMILLF</sequence>
<dbReference type="SUPFAM" id="SSF82544">
    <property type="entry name" value="GckA/TtuD-like"/>
    <property type="match status" value="1"/>
</dbReference>
<dbReference type="GO" id="GO:0005524">
    <property type="term" value="F:ATP binding"/>
    <property type="evidence" value="ECO:0007669"/>
    <property type="project" value="UniProtKB-KW"/>
</dbReference>
<dbReference type="EMBL" id="CP018099">
    <property type="protein sequence ID" value="APF18155.1"/>
    <property type="molecule type" value="Genomic_DNA"/>
</dbReference>
<dbReference type="GO" id="GO:0008887">
    <property type="term" value="F:glycerate kinase activity"/>
    <property type="evidence" value="ECO:0007669"/>
    <property type="project" value="InterPro"/>
</dbReference>
<evidence type="ECO:0000259" key="6">
    <source>
        <dbReference type="Pfam" id="PF13660"/>
    </source>
</evidence>
<evidence type="ECO:0000313" key="9">
    <source>
        <dbReference type="Proteomes" id="UP000004671"/>
    </source>
</evidence>
<dbReference type="GO" id="GO:0005737">
    <property type="term" value="C:cytoplasm"/>
    <property type="evidence" value="ECO:0007669"/>
    <property type="project" value="TreeGrafter"/>
</dbReference>
<dbReference type="InterPro" id="IPR039760">
    <property type="entry name" value="MOFRL_protein"/>
</dbReference>
<name>H1XP71_CALAY</name>
<dbReference type="InterPro" id="IPR038614">
    <property type="entry name" value="GK_N_sf"/>
</dbReference>
<dbReference type="eggNOG" id="COG2379">
    <property type="taxonomic scope" value="Bacteria"/>
</dbReference>
<evidence type="ECO:0000256" key="2">
    <source>
        <dbReference type="ARBA" id="ARBA00022741"/>
    </source>
</evidence>
<dbReference type="Pfam" id="PF13660">
    <property type="entry name" value="DUF4147"/>
    <property type="match status" value="1"/>
</dbReference>
<evidence type="ECO:0000259" key="5">
    <source>
        <dbReference type="Pfam" id="PF05161"/>
    </source>
</evidence>
<dbReference type="HOGENOM" id="CLU_032279_1_1_0"/>
<dbReference type="Gene3D" id="3.40.50.10180">
    <property type="entry name" value="Glycerate kinase, MOFRL-like N-terminal domain"/>
    <property type="match status" value="1"/>
</dbReference>